<dbReference type="EMBL" id="JAQFWQ010000034">
    <property type="protein sequence ID" value="MDA2811695.1"/>
    <property type="molecule type" value="Genomic_DNA"/>
</dbReference>
<evidence type="ECO:0000313" key="3">
    <source>
        <dbReference type="Proteomes" id="UP001527866"/>
    </source>
</evidence>
<reference evidence="2 3" key="1">
    <citation type="submission" date="2023-01" db="EMBL/GenBank/DDBJ databases">
        <title>Draft genome sequence of Nocardiopsis sp. RSe5-2 isolated from halophytes.</title>
        <authorList>
            <person name="Duangmal K."/>
            <person name="Chantavorakit T."/>
        </authorList>
    </citation>
    <scope>NUCLEOTIDE SEQUENCE [LARGE SCALE GENOMIC DNA]</scope>
    <source>
        <strain evidence="2 3">RSe5-2</strain>
    </source>
</reference>
<keyword evidence="3" id="KW-1185">Reference proteome</keyword>
<accession>A0ABT4U429</accession>
<evidence type="ECO:0000313" key="2">
    <source>
        <dbReference type="EMBL" id="MDA2811695.1"/>
    </source>
</evidence>
<dbReference type="RefSeq" id="WP_270686150.1">
    <property type="nucleotide sequence ID" value="NZ_JAQFWQ010000034.1"/>
</dbReference>
<proteinExistence type="predicted"/>
<comment type="caution">
    <text evidence="2">The sequence shown here is derived from an EMBL/GenBank/DDBJ whole genome shotgun (WGS) entry which is preliminary data.</text>
</comment>
<gene>
    <name evidence="2" type="ORF">O4J56_13725</name>
</gene>
<name>A0ABT4U429_9ACTN</name>
<organism evidence="2 3">
    <name type="scientific">Nocardiopsis endophytica</name>
    <dbReference type="NCBI Taxonomy" id="3018445"/>
    <lineage>
        <taxon>Bacteria</taxon>
        <taxon>Bacillati</taxon>
        <taxon>Actinomycetota</taxon>
        <taxon>Actinomycetes</taxon>
        <taxon>Streptosporangiales</taxon>
        <taxon>Nocardiopsidaceae</taxon>
        <taxon>Nocardiopsis</taxon>
    </lineage>
</organism>
<protein>
    <submittedName>
        <fullName evidence="2">Uncharacterized protein</fullName>
    </submittedName>
</protein>
<feature type="region of interest" description="Disordered" evidence="1">
    <location>
        <begin position="360"/>
        <end position="384"/>
    </location>
</feature>
<sequence>MSLLPSGAPASATVPPALDGHVLLQVKTPGPAPLADVSPVDGGLVFCGQKAADNAAEALRGREFTGPVLIDPSAYEKHVATPERPFITGQASLLVEDELEEELQRQRERKATMALTPTAYLRAGDRASLEAVAERAADLRGGDVLLTLPLDMGWLRGSRHDDLIALLLQIPVPKALILCAPRDPLATMGAARSLREIVSSVPGIGLLRSDMAALDAMVHGAGFAAVGDSASARHGPVPGGGGAPRPRRDPAVLFPRALSYHYGVTLATAFEGAAEVPRCHCGPCREWGAENDTADGLRPLTGFTDSADRAAAHRHNHAAWSMIWGYVMAAPDETEARRRWSGCCARALPTLSAANAVARRPDNPLKAPPALRVWARGGARPRRR</sequence>
<evidence type="ECO:0000256" key="1">
    <source>
        <dbReference type="SAM" id="MobiDB-lite"/>
    </source>
</evidence>
<dbReference type="Proteomes" id="UP001527866">
    <property type="component" value="Unassembled WGS sequence"/>
</dbReference>